<evidence type="ECO:0000313" key="3">
    <source>
        <dbReference type="EMBL" id="OAP60881.1"/>
    </source>
</evidence>
<feature type="transmembrane region" description="Helical" evidence="2">
    <location>
        <begin position="262"/>
        <end position="285"/>
    </location>
</feature>
<keyword evidence="2" id="KW-0472">Membrane</keyword>
<feature type="transmembrane region" description="Helical" evidence="2">
    <location>
        <begin position="599"/>
        <end position="622"/>
    </location>
</feature>
<dbReference type="OrthoDB" id="3596604at2759"/>
<dbReference type="GeneID" id="30010051"/>
<dbReference type="RefSeq" id="XP_018694248.1">
    <property type="nucleotide sequence ID" value="XM_018837395.1"/>
</dbReference>
<dbReference type="Proteomes" id="UP000078343">
    <property type="component" value="Unassembled WGS sequence"/>
</dbReference>
<dbReference type="EMBL" id="LVYI01000004">
    <property type="protein sequence ID" value="OAP60881.1"/>
    <property type="molecule type" value="Genomic_DNA"/>
</dbReference>
<keyword evidence="2" id="KW-0812">Transmembrane</keyword>
<feature type="region of interest" description="Disordered" evidence="1">
    <location>
        <begin position="38"/>
        <end position="93"/>
    </location>
</feature>
<feature type="compositionally biased region" description="Polar residues" evidence="1">
    <location>
        <begin position="65"/>
        <end position="74"/>
    </location>
</feature>
<organism evidence="3 4">
    <name type="scientific">Fonsecaea erecta</name>
    <dbReference type="NCBI Taxonomy" id="1367422"/>
    <lineage>
        <taxon>Eukaryota</taxon>
        <taxon>Fungi</taxon>
        <taxon>Dikarya</taxon>
        <taxon>Ascomycota</taxon>
        <taxon>Pezizomycotina</taxon>
        <taxon>Eurotiomycetes</taxon>
        <taxon>Chaetothyriomycetidae</taxon>
        <taxon>Chaetothyriales</taxon>
        <taxon>Herpotrichiellaceae</taxon>
        <taxon>Fonsecaea</taxon>
    </lineage>
</organism>
<proteinExistence type="predicted"/>
<name>A0A178ZN33_9EURO</name>
<evidence type="ECO:0000256" key="1">
    <source>
        <dbReference type="SAM" id="MobiDB-lite"/>
    </source>
</evidence>
<sequence length="774" mass="84319">MPGSRYSKFNPFGGSQLTASPISEEPLQFSNIIPDSAFSRLAGSSPSDDGVDRDSNKQRGRVNGRQLSSKSTGDIQYGVLDGSRPRRRQRTGSSLYKVASSVRDFAVSHFSIPAVAAPWEHTLPEKYGANEPPSSTVRYFDYRRQRRRLFLNSSFQWLITAILCAAMGGCLYGFSTVADGLSSTRKQVFNALMTGLSLCLGLNLASSLSGYALMMRWRFLASGYRTLQDFELVMNCDSQSTVFRLIWAGRTRGTRLPNKTQVLAVVWLAINIAVQIFTALLGLTYSVDVSSDTVHLAVGEVSIADVSYIGNAQSTFVFDKNQTNGESILAETAAANEWGVTGQDFEVFEISFGQPIGHLQAIYTDGSLWWYRFVDRSPLTVSLSVVTERTVNTTATCQSFPVTYGGYAGFQTDNASIAFDVTWVDADGQENTWWIPDVATGATTWMSNATSDCGPRCIEIYALQTADNLTDSVPEPRFWRCLSHVSHVDNVDLYINPSQYQIPDLQAQILAGAIGWSGTLLAARDNSSSALSQADLQMVQYPASSQWSAPGNVTEDDMATLVMKFTAGAISALDTDGPRLNVTGYSPGPAQVLDVQWRYAGAILGAIPVGQGLILLAVILLAHKAIIKDTSHLGMARLLRPIVDKLGDTGCLLTGDEIAERLGNMRVIYGVRDPNDRINGFGGATGGANDDDRIRHLDIIEETEGLGYRRGRMPEGRYDGVHPLVQEEMEPLLSSSMDDEAVSSPWGAMGATGRCGEDSASGSRRPWARRRMSI</sequence>
<dbReference type="AlphaFoldDB" id="A0A178ZN33"/>
<feature type="transmembrane region" description="Helical" evidence="2">
    <location>
        <begin position="149"/>
        <end position="174"/>
    </location>
</feature>
<protein>
    <submittedName>
        <fullName evidence="3">Uncharacterized protein</fullName>
    </submittedName>
</protein>
<accession>A0A178ZN33</accession>
<keyword evidence="2" id="KW-1133">Transmembrane helix</keyword>
<keyword evidence="4" id="KW-1185">Reference proteome</keyword>
<gene>
    <name evidence="3" type="ORF">AYL99_05883</name>
</gene>
<feature type="transmembrane region" description="Helical" evidence="2">
    <location>
        <begin position="194"/>
        <end position="214"/>
    </location>
</feature>
<reference evidence="3 4" key="1">
    <citation type="submission" date="2016-04" db="EMBL/GenBank/DDBJ databases">
        <title>Draft genome of Fonsecaea erecta CBS 125763.</title>
        <authorList>
            <person name="Weiss V.A."/>
            <person name="Vicente V.A."/>
            <person name="Raittz R.T."/>
            <person name="Moreno L.F."/>
            <person name="De Souza E.M."/>
            <person name="Pedrosa F.O."/>
            <person name="Steffens M.B."/>
            <person name="Faoro H."/>
            <person name="Tadra-Sfeir M.Z."/>
            <person name="Najafzadeh M.J."/>
            <person name="Felipe M.S."/>
            <person name="Teixeira M."/>
            <person name="Sun J."/>
            <person name="Xi L."/>
            <person name="Gomes R."/>
            <person name="De Azevedo C.M."/>
            <person name="Salgado C.G."/>
            <person name="Da Silva M.B."/>
            <person name="Nascimento M.F."/>
            <person name="Queiroz-Telles F."/>
            <person name="Attili D.S."/>
            <person name="Gorbushina A."/>
        </authorList>
    </citation>
    <scope>NUCLEOTIDE SEQUENCE [LARGE SCALE GENOMIC DNA]</scope>
    <source>
        <strain evidence="3 4">CBS 125763</strain>
    </source>
</reference>
<evidence type="ECO:0000256" key="2">
    <source>
        <dbReference type="SAM" id="Phobius"/>
    </source>
</evidence>
<comment type="caution">
    <text evidence="3">The sequence shown here is derived from an EMBL/GenBank/DDBJ whole genome shotgun (WGS) entry which is preliminary data.</text>
</comment>
<feature type="region of interest" description="Disordered" evidence="1">
    <location>
        <begin position="748"/>
        <end position="774"/>
    </location>
</feature>
<evidence type="ECO:0000313" key="4">
    <source>
        <dbReference type="Proteomes" id="UP000078343"/>
    </source>
</evidence>
<feature type="region of interest" description="Disordered" evidence="1">
    <location>
        <begin position="1"/>
        <end position="23"/>
    </location>
</feature>